<dbReference type="PANTHER" id="PTHR46020:SF4">
    <property type="entry name" value="OS04G0650200 PROTEIN"/>
    <property type="match status" value="1"/>
</dbReference>
<keyword evidence="3" id="KW-0443">Lipid metabolism</keyword>
<dbReference type="Gene3D" id="3.40.50.1110">
    <property type="entry name" value="SGNH hydrolase"/>
    <property type="match status" value="1"/>
</dbReference>
<keyword evidence="2" id="KW-0378">Hydrolase</keyword>
<evidence type="ECO:0000256" key="2">
    <source>
        <dbReference type="ARBA" id="ARBA00022801"/>
    </source>
</evidence>
<keyword evidence="4" id="KW-0732">Signal</keyword>
<dbReference type="Pfam" id="PF00657">
    <property type="entry name" value="Lipase_GDSL"/>
    <property type="match status" value="1"/>
</dbReference>
<feature type="signal peptide" evidence="4">
    <location>
        <begin position="1"/>
        <end position="19"/>
    </location>
</feature>
<comment type="similarity">
    <text evidence="1">Belongs to the 'GDSL' lipolytic enzyme family.</text>
</comment>
<evidence type="ECO:0000313" key="5">
    <source>
        <dbReference type="EMBL" id="KAL2620683.1"/>
    </source>
</evidence>
<name>A0ABD1Y1P2_9MARC</name>
<accession>A0ABD1Y1P2</accession>
<evidence type="ECO:0000256" key="3">
    <source>
        <dbReference type="ARBA" id="ARBA00023098"/>
    </source>
</evidence>
<dbReference type="GO" id="GO:0016787">
    <property type="term" value="F:hydrolase activity"/>
    <property type="evidence" value="ECO:0007669"/>
    <property type="project" value="UniProtKB-KW"/>
</dbReference>
<dbReference type="InterPro" id="IPR001087">
    <property type="entry name" value="GDSL"/>
</dbReference>
<evidence type="ECO:0008006" key="7">
    <source>
        <dbReference type="Google" id="ProtNLM"/>
    </source>
</evidence>
<dbReference type="Proteomes" id="UP001605036">
    <property type="component" value="Unassembled WGS sequence"/>
</dbReference>
<organism evidence="5 6">
    <name type="scientific">Riccia fluitans</name>
    <dbReference type="NCBI Taxonomy" id="41844"/>
    <lineage>
        <taxon>Eukaryota</taxon>
        <taxon>Viridiplantae</taxon>
        <taxon>Streptophyta</taxon>
        <taxon>Embryophyta</taxon>
        <taxon>Marchantiophyta</taxon>
        <taxon>Marchantiopsida</taxon>
        <taxon>Marchantiidae</taxon>
        <taxon>Marchantiales</taxon>
        <taxon>Ricciaceae</taxon>
        <taxon>Riccia</taxon>
    </lineage>
</organism>
<dbReference type="AlphaFoldDB" id="A0ABD1Y1P2"/>
<evidence type="ECO:0000256" key="4">
    <source>
        <dbReference type="SAM" id="SignalP"/>
    </source>
</evidence>
<reference evidence="5 6" key="1">
    <citation type="submission" date="2024-09" db="EMBL/GenBank/DDBJ databases">
        <title>Chromosome-scale assembly of Riccia fluitans.</title>
        <authorList>
            <person name="Paukszto L."/>
            <person name="Sawicki J."/>
            <person name="Karawczyk K."/>
            <person name="Piernik-Szablinska J."/>
            <person name="Szczecinska M."/>
            <person name="Mazdziarz M."/>
        </authorList>
    </citation>
    <scope>NUCLEOTIDE SEQUENCE [LARGE SCALE GENOMIC DNA]</scope>
    <source>
        <strain evidence="5">Rf_01</strain>
        <tissue evidence="5">Aerial parts of the thallus</tissue>
    </source>
</reference>
<sequence length="341" mass="37223">MRTLVILCLLCLHTLSIYANGEGSEPRLLFVFGDSYADTGNTPPNTTASWKVPYGMFWPGSPSGRWSDGFVSTDILASTLGIPSPTQYARLALNVTISGGVNFAVGGSGVTYAFGTPPFQTQAGWFANLVAAGLFTQEDLSRALFYVSVVGNDYSAYNGSLDGYFPLSHKVPLLIDQTLRTLYSLGARNFIVSSLTPLDCVPSRTAPSGFTECEKNTTTDAVILGHNHFLGNRLENITRKLENSSVLYLQQTKAMRYVLNHLSEFNLTEGLKPCCVGQCGAVNVTTGIPLYTVCENPEDHFFWDGVHPTGAGWKAVVGLYNRPRFTWFARTLSAWIGNLRL</sequence>
<gene>
    <name evidence="5" type="ORF">R1flu_000888</name>
</gene>
<comment type="caution">
    <text evidence="5">The sequence shown here is derived from an EMBL/GenBank/DDBJ whole genome shotgun (WGS) entry which is preliminary data.</text>
</comment>
<feature type="chain" id="PRO_5044839821" description="GDSL esterase/lipase" evidence="4">
    <location>
        <begin position="20"/>
        <end position="341"/>
    </location>
</feature>
<dbReference type="InterPro" id="IPR036514">
    <property type="entry name" value="SGNH_hydro_sf"/>
</dbReference>
<dbReference type="GO" id="GO:0006629">
    <property type="term" value="P:lipid metabolic process"/>
    <property type="evidence" value="ECO:0007669"/>
    <property type="project" value="UniProtKB-KW"/>
</dbReference>
<proteinExistence type="inferred from homology"/>
<dbReference type="PANTHER" id="PTHR46020">
    <property type="entry name" value="OSJNBB0059K02.9 PROTEIN"/>
    <property type="match status" value="1"/>
</dbReference>
<protein>
    <recommendedName>
        <fullName evidence="7">GDSL esterase/lipase</fullName>
    </recommendedName>
</protein>
<keyword evidence="6" id="KW-1185">Reference proteome</keyword>
<dbReference type="EMBL" id="JBHFFA010000006">
    <property type="protein sequence ID" value="KAL2620683.1"/>
    <property type="molecule type" value="Genomic_DNA"/>
</dbReference>
<evidence type="ECO:0000256" key="1">
    <source>
        <dbReference type="ARBA" id="ARBA00008668"/>
    </source>
</evidence>
<evidence type="ECO:0000313" key="6">
    <source>
        <dbReference type="Proteomes" id="UP001605036"/>
    </source>
</evidence>